<reference evidence="3 4" key="1">
    <citation type="submission" date="2023-03" db="EMBL/GenBank/DDBJ databases">
        <title>Complete genome sequences of several Auritidibacter ignavus strains isolated from ear infections.</title>
        <authorList>
            <person name="Baehr T."/>
            <person name="Baumhoegger A.M."/>
        </authorList>
    </citation>
    <scope>NUCLEOTIDE SEQUENCE [LARGE SCALE GENOMIC DNA]</scope>
    <source>
        <strain evidence="3 4">BABAE-6</strain>
    </source>
</reference>
<sequence>MASSSSTTGSPFGLRQRLTGIDVARALAILGMIAVHVYPLNVTDAATGRIVPSWVGWIAAGSSSVLFCVVAGVSVVLLSRNASTVGFGQIVIRLLLRATVLVLLGLTLGQLDSGVAVILVHYGVLFVIAIAFLKLSAKVLGVLAVSWLVLMPLLFGVLNRFLQAAMGRVEYVNNFRLWSNPNFISLLEQPGVTLWDVLVSGYYPVLVWTGFLLLGMFIAKMDLRSFPVHLLLFGAGLLVAGLTRAAGYGLASNPERLRRWSELSFTDPAEAPAAALTGSGMVTQYLVGDPSWYVMVAPHSTAPLDVISTAGIAVAVIGLCLILTQHTAGLGDKVLYPLIGAGAIPLTLYVAHVLVMAVLGDEAGSEWTVLLIQWGACLILGTALRIVGWRGPLEFLIHAVSTHLIVLNPPAKDSR</sequence>
<feature type="transmembrane region" description="Helical" evidence="1">
    <location>
        <begin position="201"/>
        <end position="218"/>
    </location>
</feature>
<dbReference type="AlphaFoldDB" id="A0AAJ6DFA5"/>
<dbReference type="EMBL" id="CP122566">
    <property type="protein sequence ID" value="WGH94078.1"/>
    <property type="molecule type" value="Genomic_DNA"/>
</dbReference>
<dbReference type="Pfam" id="PF07786">
    <property type="entry name" value="HGSNAT_cat"/>
    <property type="match status" value="1"/>
</dbReference>
<evidence type="ECO:0000313" key="4">
    <source>
        <dbReference type="Proteomes" id="UP001224674"/>
    </source>
</evidence>
<dbReference type="PANTHER" id="PTHR30590:SF3">
    <property type="entry name" value="HYPOTHETICAL MEMBRANE SPANNING PROTEIN"/>
    <property type="match status" value="1"/>
</dbReference>
<feature type="transmembrane region" description="Helical" evidence="1">
    <location>
        <begin position="140"/>
        <end position="158"/>
    </location>
</feature>
<feature type="transmembrane region" description="Helical" evidence="1">
    <location>
        <begin position="335"/>
        <end position="355"/>
    </location>
</feature>
<feature type="transmembrane region" description="Helical" evidence="1">
    <location>
        <begin position="114"/>
        <end position="133"/>
    </location>
</feature>
<dbReference type="PANTHER" id="PTHR30590">
    <property type="entry name" value="INNER MEMBRANE PROTEIN"/>
    <property type="match status" value="1"/>
</dbReference>
<name>A0AAJ6DFA5_9MICC</name>
<organism evidence="3 4">
    <name type="scientific">Auritidibacter ignavus</name>
    <dbReference type="NCBI Taxonomy" id="678932"/>
    <lineage>
        <taxon>Bacteria</taxon>
        <taxon>Bacillati</taxon>
        <taxon>Actinomycetota</taxon>
        <taxon>Actinomycetes</taxon>
        <taxon>Micrococcales</taxon>
        <taxon>Micrococcaceae</taxon>
        <taxon>Auritidibacter</taxon>
    </lineage>
</organism>
<feature type="transmembrane region" description="Helical" evidence="1">
    <location>
        <begin position="54"/>
        <end position="78"/>
    </location>
</feature>
<feature type="transmembrane region" description="Helical" evidence="1">
    <location>
        <begin position="302"/>
        <end position="323"/>
    </location>
</feature>
<keyword evidence="1" id="KW-1133">Transmembrane helix</keyword>
<keyword evidence="1" id="KW-0472">Membrane</keyword>
<dbReference type="InterPro" id="IPR012429">
    <property type="entry name" value="HGSNAT_cat"/>
</dbReference>
<feature type="transmembrane region" description="Helical" evidence="1">
    <location>
        <begin position="230"/>
        <end position="251"/>
    </location>
</feature>
<gene>
    <name evidence="3" type="ORF">QDX21_04605</name>
</gene>
<protein>
    <submittedName>
        <fullName evidence="3">Heparan-alpha-glucosaminide N-acetyltransferase domain-containing protein</fullName>
    </submittedName>
</protein>
<dbReference type="InterPro" id="IPR052529">
    <property type="entry name" value="Bact_Transport_Assoc"/>
</dbReference>
<evidence type="ECO:0000313" key="3">
    <source>
        <dbReference type="EMBL" id="WGH94078.1"/>
    </source>
</evidence>
<accession>A0AAJ6DFA5</accession>
<evidence type="ECO:0000256" key="1">
    <source>
        <dbReference type="SAM" id="Phobius"/>
    </source>
</evidence>
<dbReference type="RefSeq" id="WP_110110878.1">
    <property type="nucleotide sequence ID" value="NZ_CP122566.1"/>
</dbReference>
<proteinExistence type="predicted"/>
<evidence type="ECO:0000259" key="2">
    <source>
        <dbReference type="Pfam" id="PF07786"/>
    </source>
</evidence>
<dbReference type="Proteomes" id="UP001224674">
    <property type="component" value="Chromosome"/>
</dbReference>
<feature type="transmembrane region" description="Helical" evidence="1">
    <location>
        <begin position="90"/>
        <end position="108"/>
    </location>
</feature>
<keyword evidence="1" id="KW-0812">Transmembrane</keyword>
<keyword evidence="4" id="KW-1185">Reference proteome</keyword>
<feature type="transmembrane region" description="Helical" evidence="1">
    <location>
        <begin position="367"/>
        <end position="387"/>
    </location>
</feature>
<feature type="transmembrane region" description="Helical" evidence="1">
    <location>
        <begin position="23"/>
        <end position="42"/>
    </location>
</feature>
<feature type="domain" description="Heparan-alpha-glucosaminide N-acetyltransferase catalytic" evidence="2">
    <location>
        <begin position="17"/>
        <end position="222"/>
    </location>
</feature>